<dbReference type="GeneID" id="14885518"/>
<feature type="transmembrane region" description="Helical" evidence="1">
    <location>
        <begin position="15"/>
        <end position="38"/>
    </location>
</feature>
<sequence>MVVVNNAQCSTAMKIFVLVWVVLSGLLMVATGITHFCTNDFTKYRFPTKKHNNLIKSQGGLSLVFEALVLIVFGIIFVALPFFSFFGKFKFIVTIKVAYNRATLIVFYLVGGLIIFPMCGIMGFLVAILFWLSTLVIIVSFFFSASIVFREDTSSSDGK</sequence>
<evidence type="ECO:0000313" key="3">
    <source>
        <dbReference type="Proteomes" id="UP000014680"/>
    </source>
</evidence>
<feature type="transmembrane region" description="Helical" evidence="1">
    <location>
        <begin position="98"/>
        <end position="116"/>
    </location>
</feature>
<keyword evidence="3" id="KW-1185">Reference proteome</keyword>
<name>A0A0A1TYL6_ENTIV</name>
<organism evidence="2 3">
    <name type="scientific">Entamoeba invadens IP1</name>
    <dbReference type="NCBI Taxonomy" id="370355"/>
    <lineage>
        <taxon>Eukaryota</taxon>
        <taxon>Amoebozoa</taxon>
        <taxon>Evosea</taxon>
        <taxon>Archamoebae</taxon>
        <taxon>Mastigamoebida</taxon>
        <taxon>Entamoebidae</taxon>
        <taxon>Entamoeba</taxon>
    </lineage>
</organism>
<keyword evidence="1" id="KW-0812">Transmembrane</keyword>
<feature type="transmembrane region" description="Helical" evidence="1">
    <location>
        <begin position="123"/>
        <end position="149"/>
    </location>
</feature>
<dbReference type="AlphaFoldDB" id="A0A0A1TYL6"/>
<accession>A0A0A1TYL6</accession>
<dbReference type="KEGG" id="eiv:EIN_162550"/>
<dbReference type="RefSeq" id="XP_004185957.1">
    <property type="nucleotide sequence ID" value="XM_004185909.1"/>
</dbReference>
<keyword evidence="1" id="KW-1133">Transmembrane helix</keyword>
<dbReference type="OMA" id="GITHYCK"/>
<gene>
    <name evidence="2" type="ORF">EIN_162550</name>
</gene>
<feature type="transmembrane region" description="Helical" evidence="1">
    <location>
        <begin position="59"/>
        <end position="86"/>
    </location>
</feature>
<dbReference type="OrthoDB" id="29376at2759"/>
<dbReference type="EMBL" id="KB206960">
    <property type="protein sequence ID" value="ELP86611.1"/>
    <property type="molecule type" value="Genomic_DNA"/>
</dbReference>
<proteinExistence type="predicted"/>
<evidence type="ECO:0000313" key="2">
    <source>
        <dbReference type="EMBL" id="ELP86611.1"/>
    </source>
</evidence>
<protein>
    <submittedName>
        <fullName evidence="2">Uncharacterized protein</fullName>
    </submittedName>
</protein>
<evidence type="ECO:0000256" key="1">
    <source>
        <dbReference type="SAM" id="Phobius"/>
    </source>
</evidence>
<dbReference type="VEuPathDB" id="AmoebaDB:EIN_162550"/>
<keyword evidence="1" id="KW-0472">Membrane</keyword>
<reference evidence="2 3" key="1">
    <citation type="submission" date="2012-10" db="EMBL/GenBank/DDBJ databases">
        <authorList>
            <person name="Zafar N."/>
            <person name="Inman J."/>
            <person name="Hall N."/>
            <person name="Lorenzi H."/>
            <person name="Caler E."/>
        </authorList>
    </citation>
    <scope>NUCLEOTIDE SEQUENCE [LARGE SCALE GENOMIC DNA]</scope>
    <source>
        <strain evidence="2 3">IP1</strain>
    </source>
</reference>
<dbReference type="Proteomes" id="UP000014680">
    <property type="component" value="Unassembled WGS sequence"/>
</dbReference>